<feature type="transmembrane region" description="Helical" evidence="8">
    <location>
        <begin position="397"/>
        <end position="416"/>
    </location>
</feature>
<evidence type="ECO:0000256" key="4">
    <source>
        <dbReference type="ARBA" id="ARBA00022692"/>
    </source>
</evidence>
<dbReference type="SUPFAM" id="SSF103473">
    <property type="entry name" value="MFS general substrate transporter"/>
    <property type="match status" value="1"/>
</dbReference>
<feature type="transmembrane region" description="Helical" evidence="8">
    <location>
        <begin position="7"/>
        <end position="27"/>
    </location>
</feature>
<dbReference type="RefSeq" id="WP_399646059.1">
    <property type="nucleotide sequence ID" value="NZ_JBITYG010000002.1"/>
</dbReference>
<evidence type="ECO:0000313" key="11">
    <source>
        <dbReference type="Proteomes" id="UP001614394"/>
    </source>
</evidence>
<evidence type="ECO:0000256" key="3">
    <source>
        <dbReference type="ARBA" id="ARBA00022475"/>
    </source>
</evidence>
<evidence type="ECO:0000313" key="10">
    <source>
        <dbReference type="EMBL" id="MFI9100641.1"/>
    </source>
</evidence>
<feature type="transmembrane region" description="Helical" evidence="8">
    <location>
        <begin position="133"/>
        <end position="155"/>
    </location>
</feature>
<dbReference type="PRINTS" id="PR01036">
    <property type="entry name" value="TCRTETB"/>
</dbReference>
<evidence type="ECO:0000256" key="7">
    <source>
        <dbReference type="ARBA" id="ARBA00023251"/>
    </source>
</evidence>
<accession>A0ABW8C2I6</accession>
<dbReference type="Proteomes" id="UP001614394">
    <property type="component" value="Unassembled WGS sequence"/>
</dbReference>
<organism evidence="10 11">
    <name type="scientific">Streptomyces fildesensis</name>
    <dbReference type="NCBI Taxonomy" id="375757"/>
    <lineage>
        <taxon>Bacteria</taxon>
        <taxon>Bacillati</taxon>
        <taxon>Actinomycetota</taxon>
        <taxon>Actinomycetes</taxon>
        <taxon>Kitasatosporales</taxon>
        <taxon>Streptomycetaceae</taxon>
        <taxon>Streptomyces</taxon>
    </lineage>
</organism>
<evidence type="ECO:0000256" key="8">
    <source>
        <dbReference type="SAM" id="Phobius"/>
    </source>
</evidence>
<feature type="transmembrane region" description="Helical" evidence="8">
    <location>
        <begin position="74"/>
        <end position="94"/>
    </location>
</feature>
<evidence type="ECO:0000256" key="5">
    <source>
        <dbReference type="ARBA" id="ARBA00022989"/>
    </source>
</evidence>
<keyword evidence="5 8" id="KW-1133">Transmembrane helix</keyword>
<feature type="transmembrane region" description="Helical" evidence="8">
    <location>
        <begin position="161"/>
        <end position="185"/>
    </location>
</feature>
<dbReference type="NCBIfam" id="TIGR00711">
    <property type="entry name" value="efflux_EmrB"/>
    <property type="match status" value="1"/>
</dbReference>
<keyword evidence="2" id="KW-0813">Transport</keyword>
<reference evidence="10 11" key="1">
    <citation type="submission" date="2024-10" db="EMBL/GenBank/DDBJ databases">
        <title>The Natural Products Discovery Center: Release of the First 8490 Sequenced Strains for Exploring Actinobacteria Biosynthetic Diversity.</title>
        <authorList>
            <person name="Kalkreuter E."/>
            <person name="Kautsar S.A."/>
            <person name="Yang D."/>
            <person name="Bader C.D."/>
            <person name="Teijaro C.N."/>
            <person name="Fluegel L."/>
            <person name="Davis C.M."/>
            <person name="Simpson J.R."/>
            <person name="Lauterbach L."/>
            <person name="Steele A.D."/>
            <person name="Gui C."/>
            <person name="Meng S."/>
            <person name="Li G."/>
            <person name="Viehrig K."/>
            <person name="Ye F."/>
            <person name="Su P."/>
            <person name="Kiefer A.F."/>
            <person name="Nichols A."/>
            <person name="Cepeda A.J."/>
            <person name="Yan W."/>
            <person name="Fan B."/>
            <person name="Jiang Y."/>
            <person name="Adhikari A."/>
            <person name="Zheng C.-J."/>
            <person name="Schuster L."/>
            <person name="Cowan T.M."/>
            <person name="Smanski M.J."/>
            <person name="Chevrette M.G."/>
            <person name="De Carvalho L.P.S."/>
            <person name="Shen B."/>
        </authorList>
    </citation>
    <scope>NUCLEOTIDE SEQUENCE [LARGE SCALE GENOMIC DNA]</scope>
    <source>
        <strain evidence="10 11">NPDC053399</strain>
    </source>
</reference>
<feature type="transmembrane region" description="Helical" evidence="8">
    <location>
        <begin position="436"/>
        <end position="458"/>
    </location>
</feature>
<dbReference type="Gene3D" id="1.20.1720.10">
    <property type="entry name" value="Multidrug resistance protein D"/>
    <property type="match status" value="1"/>
</dbReference>
<name>A0ABW8C2I6_9ACTN</name>
<dbReference type="InterPro" id="IPR020846">
    <property type="entry name" value="MFS_dom"/>
</dbReference>
<keyword evidence="11" id="KW-1185">Reference proteome</keyword>
<evidence type="ECO:0000259" key="9">
    <source>
        <dbReference type="PROSITE" id="PS50850"/>
    </source>
</evidence>
<proteinExistence type="predicted"/>
<comment type="subcellular location">
    <subcellularLocation>
        <location evidence="1">Cell membrane</location>
        <topology evidence="1">Multi-pass membrane protein</topology>
    </subcellularLocation>
</comment>
<evidence type="ECO:0000256" key="6">
    <source>
        <dbReference type="ARBA" id="ARBA00023136"/>
    </source>
</evidence>
<dbReference type="Pfam" id="PF07690">
    <property type="entry name" value="MFS_1"/>
    <property type="match status" value="1"/>
</dbReference>
<dbReference type="InterPro" id="IPR036259">
    <property type="entry name" value="MFS_trans_sf"/>
</dbReference>
<feature type="transmembrane region" description="Helical" evidence="8">
    <location>
        <begin position="197"/>
        <end position="216"/>
    </location>
</feature>
<protein>
    <submittedName>
        <fullName evidence="10">MFS transporter</fullName>
    </submittedName>
</protein>
<dbReference type="PANTHER" id="PTHR42718">
    <property type="entry name" value="MAJOR FACILITATOR SUPERFAMILY MULTIDRUG TRANSPORTER MFSC"/>
    <property type="match status" value="1"/>
</dbReference>
<feature type="transmembrane region" description="Helical" evidence="8">
    <location>
        <begin position="228"/>
        <end position="248"/>
    </location>
</feature>
<evidence type="ECO:0000256" key="2">
    <source>
        <dbReference type="ARBA" id="ARBA00022448"/>
    </source>
</evidence>
<feature type="transmembrane region" description="Helical" evidence="8">
    <location>
        <begin position="269"/>
        <end position="289"/>
    </location>
</feature>
<dbReference type="EMBL" id="JBITYG010000002">
    <property type="protein sequence ID" value="MFI9100641.1"/>
    <property type="molecule type" value="Genomic_DNA"/>
</dbReference>
<keyword evidence="3" id="KW-1003">Cell membrane</keyword>
<feature type="transmembrane region" description="Helical" evidence="8">
    <location>
        <begin position="331"/>
        <end position="351"/>
    </location>
</feature>
<feature type="domain" description="Major facilitator superfamily (MFS) profile" evidence="9">
    <location>
        <begin position="9"/>
        <end position="462"/>
    </location>
</feature>
<keyword evidence="6 8" id="KW-0472">Membrane</keyword>
<feature type="transmembrane region" description="Helical" evidence="8">
    <location>
        <begin position="47"/>
        <end position="67"/>
    </location>
</feature>
<keyword evidence="4 8" id="KW-0812">Transmembrane</keyword>
<dbReference type="PROSITE" id="PS50850">
    <property type="entry name" value="MFS"/>
    <property type="match status" value="1"/>
</dbReference>
<sequence length="478" mass="49171">MDRVRTLPIMLGIAVTGFITTLDNTVVNVALPSVQRALGLDLPDLEWVGTSYVLSFGALLLAGGRLADLLSCRPVLITGLTIFTAASVAGGLAANGPTLIAARTVQGAGAALVIPATLAVITGHLPAARRSLAVGLWTGALAVALALGPVLGGFITERWGWRWVFFLNVPFGVVGLLLSGAVPAAVRRPGPSALRRLDVPGVVLSSAALYLLAYGLLEGGAHGFTRWPVPQCLFAAALTGRLFVALEIRRAVPLLELGLFRDRLLSGGTAAQVLWGIGVNGVFFFTTLYLQQVLGFSATKAGLAFLPLALALLALTPFAERLCAVWGAHRVIAAGLVLVAWGLVQVSATGLRTSCLGLQPGLLLIGAGSALTTPLTIRSLASVPASRNGMASGVVSAAREISGVFGIALVGVVLTHTRNAELAAGSDPRTAFLDGYASGLRLAAGCVLCGALVTFLALRRRTPAVPEGRTVGDPLSLK</sequence>
<feature type="transmembrane region" description="Helical" evidence="8">
    <location>
        <begin position="100"/>
        <end position="121"/>
    </location>
</feature>
<keyword evidence="7" id="KW-0046">Antibiotic resistance</keyword>
<dbReference type="Gene3D" id="1.20.1250.20">
    <property type="entry name" value="MFS general substrate transporter like domains"/>
    <property type="match status" value="1"/>
</dbReference>
<dbReference type="InterPro" id="IPR004638">
    <property type="entry name" value="EmrB-like"/>
</dbReference>
<evidence type="ECO:0000256" key="1">
    <source>
        <dbReference type="ARBA" id="ARBA00004651"/>
    </source>
</evidence>
<dbReference type="InterPro" id="IPR011701">
    <property type="entry name" value="MFS"/>
</dbReference>
<dbReference type="PANTHER" id="PTHR42718:SF46">
    <property type="entry name" value="BLR6921 PROTEIN"/>
    <property type="match status" value="1"/>
</dbReference>
<feature type="transmembrane region" description="Helical" evidence="8">
    <location>
        <begin position="357"/>
        <end position="377"/>
    </location>
</feature>
<comment type="caution">
    <text evidence="10">The sequence shown here is derived from an EMBL/GenBank/DDBJ whole genome shotgun (WGS) entry which is preliminary data.</text>
</comment>
<dbReference type="CDD" id="cd17321">
    <property type="entry name" value="MFS_MMR_MDR_like"/>
    <property type="match status" value="1"/>
</dbReference>
<gene>
    <name evidence="10" type="ORF">ACIGXA_08940</name>
</gene>
<feature type="transmembrane region" description="Helical" evidence="8">
    <location>
        <begin position="301"/>
        <end position="319"/>
    </location>
</feature>